<dbReference type="SUPFAM" id="SSF53098">
    <property type="entry name" value="Ribonuclease H-like"/>
    <property type="match status" value="1"/>
</dbReference>
<dbReference type="InterPro" id="IPR012337">
    <property type="entry name" value="RNaseH-like_sf"/>
</dbReference>
<organism evidence="1 2">
    <name type="scientific">Paramuricea clavata</name>
    <name type="common">Red gorgonian</name>
    <name type="synonym">Violescent sea-whip</name>
    <dbReference type="NCBI Taxonomy" id="317549"/>
    <lineage>
        <taxon>Eukaryota</taxon>
        <taxon>Metazoa</taxon>
        <taxon>Cnidaria</taxon>
        <taxon>Anthozoa</taxon>
        <taxon>Octocorallia</taxon>
        <taxon>Malacalcyonacea</taxon>
        <taxon>Plexauridae</taxon>
        <taxon>Paramuricea</taxon>
    </lineage>
</organism>
<dbReference type="Proteomes" id="UP001152795">
    <property type="component" value="Unassembled WGS sequence"/>
</dbReference>
<comment type="caution">
    <text evidence="1">The sequence shown here is derived from an EMBL/GenBank/DDBJ whole genome shotgun (WGS) entry which is preliminary data.</text>
</comment>
<keyword evidence="2" id="KW-1185">Reference proteome</keyword>
<sequence>MSTTISSPLVSPGDNLKQFICRSLTEVVRLFEGVSLNNDRTQFEHALYKLEQVIQIGISSDEQGLWHQVFPEHLLDTLIYAFNTLLEETMSLHSDCSTMSVTKPATVAKDSAGRPAFEIKRETLKLFMSYDFSLVKIAEMLGVSAKTISRRIKEFGLKEEVPKYTDITNDDLDKLVSDIYGEFPNCGIRRMKGFLTARGINLQWERVRSSLWRIDPEGIILRLMQLNLVNRRRYFVPGPLFLWHLDGNHKLIRWGFVIHGCIDGYSRRIMFLKASTNNLANTVFSLFIEAVDRFGLPQGVRGDQGVENVDVAWFMLSNPARGPDRGSFIAGKSCHNQRIERLWRDVFHGCTFIFYYVFWYLEENGYLEIDNELHMFCLHYVFLPRINRHLDLFRNGYDNHPLRTESNMTPNQLWVYGLNQVHSGHIPTSEPTSANMYGIDFEGPLPSRVYNGETLNEISVYVPPVASPLNDSQLNLLRSVVDPLASSSSHGLDIYLNTVQIIHNMLQSSVTSHPCG</sequence>
<dbReference type="InterPro" id="IPR001584">
    <property type="entry name" value="Integrase_cat-core"/>
</dbReference>
<accession>A0A6S7HYE1</accession>
<dbReference type="PANTHER" id="PTHR46791">
    <property type="entry name" value="EXPRESSED PROTEIN"/>
    <property type="match status" value="1"/>
</dbReference>
<evidence type="ECO:0000313" key="1">
    <source>
        <dbReference type="EMBL" id="CAB4010874.1"/>
    </source>
</evidence>
<proteinExistence type="predicted"/>
<dbReference type="PANTHER" id="PTHR46791:SF5">
    <property type="entry name" value="CLR5 DOMAIN-CONTAINING PROTEIN-RELATED"/>
    <property type="match status" value="1"/>
</dbReference>
<dbReference type="EMBL" id="CACRXK020006940">
    <property type="protein sequence ID" value="CAB4010874.1"/>
    <property type="molecule type" value="Genomic_DNA"/>
</dbReference>
<evidence type="ECO:0000313" key="2">
    <source>
        <dbReference type="Proteomes" id="UP001152795"/>
    </source>
</evidence>
<dbReference type="InterPro" id="IPR058913">
    <property type="entry name" value="Integrase_dom_put"/>
</dbReference>
<protein>
    <submittedName>
        <fullName evidence="1">Uncharacterized protein</fullName>
    </submittedName>
</protein>
<name>A0A6S7HYE1_PARCT</name>
<gene>
    <name evidence="1" type="ORF">PACLA_8A067012</name>
</gene>
<dbReference type="PROSITE" id="PS50994">
    <property type="entry name" value="INTEGRASE"/>
    <property type="match status" value="1"/>
</dbReference>
<dbReference type="GO" id="GO:0015074">
    <property type="term" value="P:DNA integration"/>
    <property type="evidence" value="ECO:0007669"/>
    <property type="project" value="InterPro"/>
</dbReference>
<reference evidence="1" key="1">
    <citation type="submission" date="2020-04" db="EMBL/GenBank/DDBJ databases">
        <authorList>
            <person name="Alioto T."/>
            <person name="Alioto T."/>
            <person name="Gomez Garrido J."/>
        </authorList>
    </citation>
    <scope>NUCLEOTIDE SEQUENCE</scope>
    <source>
        <strain evidence="1">A484AB</strain>
    </source>
</reference>
<dbReference type="Pfam" id="PF24764">
    <property type="entry name" value="rva_4"/>
    <property type="match status" value="1"/>
</dbReference>
<dbReference type="OrthoDB" id="5984091at2759"/>
<dbReference type="AlphaFoldDB" id="A0A6S7HYE1"/>